<evidence type="ECO:0000256" key="3">
    <source>
        <dbReference type="ARBA" id="ARBA00022989"/>
    </source>
</evidence>
<gene>
    <name evidence="6" type="ORF">CGZ94_01955</name>
</gene>
<dbReference type="PANTHER" id="PTHR42723:SF1">
    <property type="entry name" value="CHLOROPHYLL SYNTHASE, CHLOROPLASTIC"/>
    <property type="match status" value="1"/>
</dbReference>
<organism evidence="6 7">
    <name type="scientific">Enemella evansiae</name>
    <dbReference type="NCBI Taxonomy" id="2016499"/>
    <lineage>
        <taxon>Bacteria</taxon>
        <taxon>Bacillati</taxon>
        <taxon>Actinomycetota</taxon>
        <taxon>Actinomycetes</taxon>
        <taxon>Propionibacteriales</taxon>
        <taxon>Propionibacteriaceae</taxon>
        <taxon>Enemella</taxon>
    </lineage>
</organism>
<accession>A0A255GWC8</accession>
<evidence type="ECO:0000256" key="5">
    <source>
        <dbReference type="SAM" id="Phobius"/>
    </source>
</evidence>
<evidence type="ECO:0000313" key="7">
    <source>
        <dbReference type="Proteomes" id="UP000215896"/>
    </source>
</evidence>
<protein>
    <recommendedName>
        <fullName evidence="8">Prenyltransferase</fullName>
    </recommendedName>
</protein>
<feature type="transmembrane region" description="Helical" evidence="5">
    <location>
        <begin position="230"/>
        <end position="255"/>
    </location>
</feature>
<comment type="caution">
    <text evidence="6">The sequence shown here is derived from an EMBL/GenBank/DDBJ whole genome shotgun (WGS) entry which is preliminary data.</text>
</comment>
<evidence type="ECO:0000313" key="6">
    <source>
        <dbReference type="EMBL" id="OYO17674.1"/>
    </source>
</evidence>
<dbReference type="EMBL" id="NMVO01000001">
    <property type="protein sequence ID" value="OYO17674.1"/>
    <property type="molecule type" value="Genomic_DNA"/>
</dbReference>
<dbReference type="GO" id="GO:0016020">
    <property type="term" value="C:membrane"/>
    <property type="evidence" value="ECO:0007669"/>
    <property type="project" value="UniProtKB-SubCell"/>
</dbReference>
<name>A0A255GWC8_9ACTN</name>
<comment type="subcellular location">
    <subcellularLocation>
        <location evidence="1">Membrane</location>
        <topology evidence="1">Multi-pass membrane protein</topology>
    </subcellularLocation>
</comment>
<evidence type="ECO:0000256" key="4">
    <source>
        <dbReference type="ARBA" id="ARBA00023136"/>
    </source>
</evidence>
<reference evidence="6 7" key="1">
    <citation type="submission" date="2017-07" db="EMBL/GenBank/DDBJ databases">
        <title>Draft whole genome sequences of clinical Proprionibacteriaceae strains.</title>
        <authorList>
            <person name="Bernier A.-M."/>
            <person name="Bernard K."/>
            <person name="Domingo M.-C."/>
        </authorList>
    </citation>
    <scope>NUCLEOTIDE SEQUENCE [LARGE SCALE GENOMIC DNA]</scope>
    <source>
        <strain evidence="6 7">NML 030167</strain>
    </source>
</reference>
<feature type="transmembrane region" description="Helical" evidence="5">
    <location>
        <begin position="32"/>
        <end position="52"/>
    </location>
</feature>
<keyword evidence="3 5" id="KW-1133">Transmembrane helix</keyword>
<feature type="transmembrane region" description="Helical" evidence="5">
    <location>
        <begin position="160"/>
        <end position="183"/>
    </location>
</feature>
<dbReference type="InterPro" id="IPR044878">
    <property type="entry name" value="UbiA_sf"/>
</dbReference>
<dbReference type="Gene3D" id="1.10.357.140">
    <property type="entry name" value="UbiA prenyltransferase"/>
    <property type="match status" value="1"/>
</dbReference>
<feature type="transmembrane region" description="Helical" evidence="5">
    <location>
        <begin position="261"/>
        <end position="280"/>
    </location>
</feature>
<evidence type="ECO:0000256" key="1">
    <source>
        <dbReference type="ARBA" id="ARBA00004141"/>
    </source>
</evidence>
<dbReference type="RefSeq" id="WP_094404465.1">
    <property type="nucleotide sequence ID" value="NZ_NMVO01000001.1"/>
</dbReference>
<feature type="transmembrane region" description="Helical" evidence="5">
    <location>
        <begin position="320"/>
        <end position="343"/>
    </location>
</feature>
<evidence type="ECO:0000256" key="2">
    <source>
        <dbReference type="ARBA" id="ARBA00022692"/>
    </source>
</evidence>
<dbReference type="InterPro" id="IPR050475">
    <property type="entry name" value="Prenyltransferase_related"/>
</dbReference>
<feature type="transmembrane region" description="Helical" evidence="5">
    <location>
        <begin position="59"/>
        <end position="78"/>
    </location>
</feature>
<dbReference type="GO" id="GO:0016765">
    <property type="term" value="F:transferase activity, transferring alkyl or aryl (other than methyl) groups"/>
    <property type="evidence" value="ECO:0007669"/>
    <property type="project" value="InterPro"/>
</dbReference>
<keyword evidence="7" id="KW-1185">Reference proteome</keyword>
<dbReference type="Proteomes" id="UP000215896">
    <property type="component" value="Unassembled WGS sequence"/>
</dbReference>
<evidence type="ECO:0008006" key="8">
    <source>
        <dbReference type="Google" id="ProtNLM"/>
    </source>
</evidence>
<proteinExistence type="predicted"/>
<dbReference type="InterPro" id="IPR000537">
    <property type="entry name" value="UbiA_prenyltransferase"/>
</dbReference>
<dbReference type="OrthoDB" id="3459549at2"/>
<keyword evidence="4 5" id="KW-0472">Membrane</keyword>
<keyword evidence="2 5" id="KW-0812">Transmembrane</keyword>
<feature type="transmembrane region" description="Helical" evidence="5">
    <location>
        <begin position="189"/>
        <end position="209"/>
    </location>
</feature>
<dbReference type="Pfam" id="PF01040">
    <property type="entry name" value="UbiA"/>
    <property type="match status" value="1"/>
</dbReference>
<dbReference type="AlphaFoldDB" id="A0A255GWC8"/>
<feature type="transmembrane region" description="Helical" evidence="5">
    <location>
        <begin position="113"/>
        <end position="139"/>
    </location>
</feature>
<dbReference type="PANTHER" id="PTHR42723">
    <property type="entry name" value="CHLOROPHYLL SYNTHASE"/>
    <property type="match status" value="1"/>
</dbReference>
<feature type="transmembrane region" description="Helical" evidence="5">
    <location>
        <begin position="292"/>
        <end position="314"/>
    </location>
</feature>
<sequence length="354" mass="37187">MLLNPAAGARRESALTAALSGVRTAADLLRQLIWPSTAVLILAQGGFLLSLFAPTRVAVLPMAAAILALLCWYAHAVAVNDLTDLDTDRINFADHPQADQRPLVNGTTTRRQLIVVTIVLAAGLTALTALVSPWLLLAVPPMLALNYGYSVRPVRLTGRGGIAQAVLPVGYVLVPATYAWALAGFPRPSVAALVTIAGLYAMFAGRLMLKDLRDVRGDETVGKRTFVLRHGLRTTLLVSAALLGVGLLVMLAGLFAAYRSAWLLIPVAALSAAAAAYGLWRITDEPEIRRQLLWAAIVGRSATGWLFGALLVTAVPGLPVWQTAALLVLGGAMFTAGGAIIGAELGRGRPDQGA</sequence>